<protein>
    <submittedName>
        <fullName evidence="6">Tripartite ATP-independent transporter DctP family solute receptor</fullName>
    </submittedName>
</protein>
<organism evidence="6 7">
    <name type="scientific">Acetoanaerobium pronyense</name>
    <dbReference type="NCBI Taxonomy" id="1482736"/>
    <lineage>
        <taxon>Bacteria</taxon>
        <taxon>Bacillati</taxon>
        <taxon>Bacillota</taxon>
        <taxon>Clostridia</taxon>
        <taxon>Peptostreptococcales</taxon>
        <taxon>Filifactoraceae</taxon>
        <taxon>Acetoanaerobium</taxon>
    </lineage>
</organism>
<dbReference type="PANTHER" id="PTHR33376:SF4">
    <property type="entry name" value="SIALIC ACID-BINDING PERIPLASMIC PROTEIN SIAP"/>
    <property type="match status" value="1"/>
</dbReference>
<dbReference type="InterPro" id="IPR038404">
    <property type="entry name" value="TRAP_DctP_sf"/>
</dbReference>
<dbReference type="PANTHER" id="PTHR33376">
    <property type="match status" value="1"/>
</dbReference>
<dbReference type="EMBL" id="JAGGLI010000022">
    <property type="protein sequence ID" value="MBP2028142.1"/>
    <property type="molecule type" value="Genomic_DNA"/>
</dbReference>
<comment type="subcellular location">
    <subcellularLocation>
        <location evidence="1">Cell envelope</location>
    </subcellularLocation>
</comment>
<name>A0ABS4KK29_9FIRM</name>
<dbReference type="RefSeq" id="WP_209661195.1">
    <property type="nucleotide sequence ID" value="NZ_JAGGLI010000022.1"/>
</dbReference>
<dbReference type="Proteomes" id="UP001314903">
    <property type="component" value="Unassembled WGS sequence"/>
</dbReference>
<keyword evidence="6" id="KW-0675">Receptor</keyword>
<dbReference type="InterPro" id="IPR018389">
    <property type="entry name" value="DctP_fam"/>
</dbReference>
<dbReference type="PIRSF" id="PIRSF006470">
    <property type="entry name" value="DctB"/>
    <property type="match status" value="1"/>
</dbReference>
<comment type="caution">
    <text evidence="6">The sequence shown here is derived from an EMBL/GenBank/DDBJ whole genome shotgun (WGS) entry which is preliminary data.</text>
</comment>
<keyword evidence="4 5" id="KW-0732">Signal</keyword>
<comment type="similarity">
    <text evidence="2">Belongs to the bacterial solute-binding protein 7 family.</text>
</comment>
<feature type="chain" id="PRO_5045167232" evidence="5">
    <location>
        <begin position="24"/>
        <end position="341"/>
    </location>
</feature>
<dbReference type="NCBIfam" id="NF037995">
    <property type="entry name" value="TRAP_S1"/>
    <property type="match status" value="1"/>
</dbReference>
<keyword evidence="7" id="KW-1185">Reference proteome</keyword>
<accession>A0ABS4KK29</accession>
<proteinExistence type="inferred from homology"/>
<keyword evidence="3" id="KW-0813">Transport</keyword>
<dbReference type="Gene3D" id="3.40.190.170">
    <property type="entry name" value="Bacterial extracellular solute-binding protein, family 7"/>
    <property type="match status" value="1"/>
</dbReference>
<evidence type="ECO:0000313" key="7">
    <source>
        <dbReference type="Proteomes" id="UP001314903"/>
    </source>
</evidence>
<evidence type="ECO:0000256" key="2">
    <source>
        <dbReference type="ARBA" id="ARBA00009023"/>
    </source>
</evidence>
<dbReference type="PROSITE" id="PS51257">
    <property type="entry name" value="PROKAR_LIPOPROTEIN"/>
    <property type="match status" value="1"/>
</dbReference>
<evidence type="ECO:0000256" key="5">
    <source>
        <dbReference type="SAM" id="SignalP"/>
    </source>
</evidence>
<evidence type="ECO:0000256" key="3">
    <source>
        <dbReference type="ARBA" id="ARBA00022448"/>
    </source>
</evidence>
<dbReference type="InterPro" id="IPR004682">
    <property type="entry name" value="TRAP_DctP"/>
</dbReference>
<dbReference type="Pfam" id="PF03480">
    <property type="entry name" value="DctP"/>
    <property type="match status" value="1"/>
</dbReference>
<feature type="signal peptide" evidence="5">
    <location>
        <begin position="1"/>
        <end position="23"/>
    </location>
</feature>
<dbReference type="NCBIfam" id="TIGR00787">
    <property type="entry name" value="dctP"/>
    <property type="match status" value="1"/>
</dbReference>
<sequence>MKKNFRKLTGFLALTLLSSALLSGCSGGSAPASNGSADADKVYEFKFGHAADENNTWHKGAMKFAEEVEARSEGRIKVTVYPNEQLGNEIDNVTAIQAGTADMVMSGESLQNWADKVGIMSTPYLIKDSEHLKAVIAGEPGQVLDKEIYEKAGLKVLTYFERGPRMLTSNKPINNINDLQGLNLRIPNVPLFVETWNHWGARPTPMAFSEVFTALQQNTIEAQENPLALMNSGGFYEVQKYINNTAHVRGWIYMLVGADQWEALPEDLQQIMMESAKVAQDYEHQLFLEAEEEIFNSLINEKGMEFVETDTSEMISRAETYYEDNLAPELLELYNMIKNIQ</sequence>
<evidence type="ECO:0000313" key="6">
    <source>
        <dbReference type="EMBL" id="MBP2028142.1"/>
    </source>
</evidence>
<gene>
    <name evidence="6" type="ORF">J2Z35_001943</name>
</gene>
<evidence type="ECO:0000256" key="1">
    <source>
        <dbReference type="ARBA" id="ARBA00004196"/>
    </source>
</evidence>
<evidence type="ECO:0000256" key="4">
    <source>
        <dbReference type="ARBA" id="ARBA00022729"/>
    </source>
</evidence>
<reference evidence="6 7" key="1">
    <citation type="submission" date="2021-03" db="EMBL/GenBank/DDBJ databases">
        <title>Genomic Encyclopedia of Type Strains, Phase IV (KMG-IV): sequencing the most valuable type-strain genomes for metagenomic binning, comparative biology and taxonomic classification.</title>
        <authorList>
            <person name="Goeker M."/>
        </authorList>
    </citation>
    <scope>NUCLEOTIDE SEQUENCE [LARGE SCALE GENOMIC DNA]</scope>
    <source>
        <strain evidence="6 7">DSM 27512</strain>
    </source>
</reference>
<dbReference type="CDD" id="cd13603">
    <property type="entry name" value="PBP2_TRAP_Siap_TeaA_like"/>
    <property type="match status" value="1"/>
</dbReference>